<evidence type="ECO:0000256" key="1">
    <source>
        <dbReference type="SAM" id="MobiDB-lite"/>
    </source>
</evidence>
<name>A0A2Z4FPQ7_9DELT</name>
<gene>
    <name evidence="2" type="ORF">DN745_15480</name>
</gene>
<dbReference type="AlphaFoldDB" id="A0A2Z4FPQ7"/>
<feature type="region of interest" description="Disordered" evidence="1">
    <location>
        <begin position="34"/>
        <end position="73"/>
    </location>
</feature>
<evidence type="ECO:0000313" key="3">
    <source>
        <dbReference type="Proteomes" id="UP000249799"/>
    </source>
</evidence>
<feature type="compositionally biased region" description="Acidic residues" evidence="1">
    <location>
        <begin position="34"/>
        <end position="50"/>
    </location>
</feature>
<evidence type="ECO:0000313" key="2">
    <source>
        <dbReference type="EMBL" id="AWV90648.1"/>
    </source>
</evidence>
<dbReference type="OrthoDB" id="10000030at2"/>
<keyword evidence="3" id="KW-1185">Reference proteome</keyword>
<accession>A0A2Z4FPQ7</accession>
<feature type="region of interest" description="Disordered" evidence="1">
    <location>
        <begin position="87"/>
        <end position="134"/>
    </location>
</feature>
<dbReference type="Proteomes" id="UP000249799">
    <property type="component" value="Chromosome"/>
</dbReference>
<dbReference type="EMBL" id="CP030032">
    <property type="protein sequence ID" value="AWV90648.1"/>
    <property type="molecule type" value="Genomic_DNA"/>
</dbReference>
<proteinExistence type="predicted"/>
<sequence length="134" mass="14426">MTLLLGQTLAAALLHTVLVDHIWCETHLDFEHVDEESGDTEEHAELEDLNLEAQPGQQHQPGEEPPGPDNLCFYLTSLHGPAIPLPSIHASLLNLPPPTDAATNSPTPGDATSVPRQIDTLHESPGLSPPQRMA</sequence>
<reference evidence="2 3" key="1">
    <citation type="submission" date="2018-06" db="EMBL/GenBank/DDBJ databases">
        <title>Lujinxingia sediminis gen. nov. sp. nov., a new facultative anaerobic member of the class Deltaproteobacteria, and proposal of Lujinxingaceae fam. nov.</title>
        <authorList>
            <person name="Guo L.-Y."/>
            <person name="Li C.-M."/>
            <person name="Wang S."/>
            <person name="Du Z.-J."/>
        </authorList>
    </citation>
    <scope>NUCLEOTIDE SEQUENCE [LARGE SCALE GENOMIC DNA]</scope>
    <source>
        <strain evidence="2 3">FA350</strain>
    </source>
</reference>
<dbReference type="KEGG" id="bsed:DN745_15480"/>
<dbReference type="RefSeq" id="WP_111336216.1">
    <property type="nucleotide sequence ID" value="NZ_CP030032.1"/>
</dbReference>
<protein>
    <submittedName>
        <fullName evidence="2">Uncharacterized protein</fullName>
    </submittedName>
</protein>
<organism evidence="2 3">
    <name type="scientific">Bradymonas sediminis</name>
    <dbReference type="NCBI Taxonomy" id="1548548"/>
    <lineage>
        <taxon>Bacteria</taxon>
        <taxon>Deltaproteobacteria</taxon>
        <taxon>Bradymonadales</taxon>
        <taxon>Bradymonadaceae</taxon>
        <taxon>Bradymonas</taxon>
    </lineage>
</organism>